<name>A0A392P5N7_9FABA</name>
<organism evidence="2 3">
    <name type="scientific">Trifolium medium</name>
    <dbReference type="NCBI Taxonomy" id="97028"/>
    <lineage>
        <taxon>Eukaryota</taxon>
        <taxon>Viridiplantae</taxon>
        <taxon>Streptophyta</taxon>
        <taxon>Embryophyta</taxon>
        <taxon>Tracheophyta</taxon>
        <taxon>Spermatophyta</taxon>
        <taxon>Magnoliopsida</taxon>
        <taxon>eudicotyledons</taxon>
        <taxon>Gunneridae</taxon>
        <taxon>Pentapetalae</taxon>
        <taxon>rosids</taxon>
        <taxon>fabids</taxon>
        <taxon>Fabales</taxon>
        <taxon>Fabaceae</taxon>
        <taxon>Papilionoideae</taxon>
        <taxon>50 kb inversion clade</taxon>
        <taxon>NPAAA clade</taxon>
        <taxon>Hologalegina</taxon>
        <taxon>IRL clade</taxon>
        <taxon>Trifolieae</taxon>
        <taxon>Trifolium</taxon>
    </lineage>
</organism>
<comment type="caution">
    <text evidence="2">The sequence shown here is derived from an EMBL/GenBank/DDBJ whole genome shotgun (WGS) entry which is preliminary data.</text>
</comment>
<dbReference type="EMBL" id="LXQA010065186">
    <property type="protein sequence ID" value="MCI07381.1"/>
    <property type="molecule type" value="Genomic_DNA"/>
</dbReference>
<sequence>MRPTHKYPTHVTFGRRVARVDWPKQSLIHLNPNPLFNLISPTFQLPHPYPKYLIPSITSSSLSIHLLFSKISPNPLKPYPRKSNQSSQKFIHHDVESSSPPEPKQKKKRTLRKIGASKKGSSSRTSVPRGGASSRQPQPEVQAPPPAAAGNIFSSEIAYNRFRQIHSFYFNQEQAFDNGMKSVPEIYRELNRRKWVFFVTPRTKLPLKRDFKNF</sequence>
<proteinExistence type="predicted"/>
<feature type="compositionally biased region" description="Basic residues" evidence="1">
    <location>
        <begin position="105"/>
        <end position="116"/>
    </location>
</feature>
<evidence type="ECO:0000313" key="3">
    <source>
        <dbReference type="Proteomes" id="UP000265520"/>
    </source>
</evidence>
<keyword evidence="3" id="KW-1185">Reference proteome</keyword>
<dbReference type="AlphaFoldDB" id="A0A392P5N7"/>
<reference evidence="2 3" key="1">
    <citation type="journal article" date="2018" name="Front. Plant Sci.">
        <title>Red Clover (Trifolium pratense) and Zigzag Clover (T. medium) - A Picture of Genomic Similarities and Differences.</title>
        <authorList>
            <person name="Dluhosova J."/>
            <person name="Istvanek J."/>
            <person name="Nedelnik J."/>
            <person name="Repkova J."/>
        </authorList>
    </citation>
    <scope>NUCLEOTIDE SEQUENCE [LARGE SCALE GENOMIC DNA]</scope>
    <source>
        <strain evidence="3">cv. 10/8</strain>
        <tissue evidence="2">Leaf</tissue>
    </source>
</reference>
<dbReference type="Proteomes" id="UP000265520">
    <property type="component" value="Unassembled WGS sequence"/>
</dbReference>
<accession>A0A392P5N7</accession>
<protein>
    <submittedName>
        <fullName evidence="2">Uncharacterized protein</fullName>
    </submittedName>
</protein>
<feature type="region of interest" description="Disordered" evidence="1">
    <location>
        <begin position="75"/>
        <end position="147"/>
    </location>
</feature>
<evidence type="ECO:0000256" key="1">
    <source>
        <dbReference type="SAM" id="MobiDB-lite"/>
    </source>
</evidence>
<evidence type="ECO:0000313" key="2">
    <source>
        <dbReference type="EMBL" id="MCI07381.1"/>
    </source>
</evidence>